<evidence type="ECO:0000256" key="1">
    <source>
        <dbReference type="SAM" id="MobiDB-lite"/>
    </source>
</evidence>
<comment type="caution">
    <text evidence="3">The sequence shown here is derived from an EMBL/GenBank/DDBJ whole genome shotgun (WGS) entry which is preliminary data.</text>
</comment>
<dbReference type="PANTHER" id="PTHR24413">
    <property type="entry name" value="SPECKLE-TYPE POZ PROTEIN"/>
    <property type="match status" value="1"/>
</dbReference>
<dbReference type="EMBL" id="CAUJNA010000227">
    <property type="protein sequence ID" value="CAJ1374046.1"/>
    <property type="molecule type" value="Genomic_DNA"/>
</dbReference>
<gene>
    <name evidence="3" type="ORF">EVOR1521_LOCUS3681</name>
</gene>
<organism evidence="3 4">
    <name type="scientific">Effrenium voratum</name>
    <dbReference type="NCBI Taxonomy" id="2562239"/>
    <lineage>
        <taxon>Eukaryota</taxon>
        <taxon>Sar</taxon>
        <taxon>Alveolata</taxon>
        <taxon>Dinophyceae</taxon>
        <taxon>Suessiales</taxon>
        <taxon>Symbiodiniaceae</taxon>
        <taxon>Effrenium</taxon>
    </lineage>
</organism>
<dbReference type="Proteomes" id="UP001178507">
    <property type="component" value="Unassembled WGS sequence"/>
</dbReference>
<evidence type="ECO:0000259" key="2">
    <source>
        <dbReference type="PROSITE" id="PS50097"/>
    </source>
</evidence>
<dbReference type="InterPro" id="IPR011333">
    <property type="entry name" value="SKP1/BTB/POZ_sf"/>
</dbReference>
<dbReference type="SMART" id="SM00225">
    <property type="entry name" value="BTB"/>
    <property type="match status" value="1"/>
</dbReference>
<name>A0AA36HS56_9DINO</name>
<reference evidence="3" key="1">
    <citation type="submission" date="2023-08" db="EMBL/GenBank/DDBJ databases">
        <authorList>
            <person name="Chen Y."/>
            <person name="Shah S."/>
            <person name="Dougan E. K."/>
            <person name="Thang M."/>
            <person name="Chan C."/>
        </authorList>
    </citation>
    <scope>NUCLEOTIDE SEQUENCE</scope>
</reference>
<dbReference type="SUPFAM" id="SSF54695">
    <property type="entry name" value="POZ domain"/>
    <property type="match status" value="1"/>
</dbReference>
<evidence type="ECO:0000313" key="3">
    <source>
        <dbReference type="EMBL" id="CAJ1374046.1"/>
    </source>
</evidence>
<feature type="domain" description="BTB" evidence="2">
    <location>
        <begin position="165"/>
        <end position="227"/>
    </location>
</feature>
<evidence type="ECO:0000313" key="4">
    <source>
        <dbReference type="Proteomes" id="UP001178507"/>
    </source>
</evidence>
<dbReference type="Gene3D" id="3.30.710.10">
    <property type="entry name" value="Potassium Channel Kv1.1, Chain A"/>
    <property type="match status" value="1"/>
</dbReference>
<protein>
    <recommendedName>
        <fullName evidence="2">BTB domain-containing protein</fullName>
    </recommendedName>
</protein>
<keyword evidence="4" id="KW-1185">Reference proteome</keyword>
<dbReference type="InterPro" id="IPR000210">
    <property type="entry name" value="BTB/POZ_dom"/>
</dbReference>
<dbReference type="AlphaFoldDB" id="A0AA36HS56"/>
<proteinExistence type="predicted"/>
<feature type="compositionally biased region" description="Basic and acidic residues" evidence="1">
    <location>
        <begin position="284"/>
        <end position="301"/>
    </location>
</feature>
<dbReference type="CDD" id="cd18186">
    <property type="entry name" value="BTB_POZ_ZBTB_KLHL-like"/>
    <property type="match status" value="1"/>
</dbReference>
<dbReference type="Pfam" id="PF00651">
    <property type="entry name" value="BTB"/>
    <property type="match status" value="1"/>
</dbReference>
<sequence length="301" mass="32772">MEYLKVDQVFDLVGQGDLDTLRSYVSDSFDWNVVHPKEKITLLQEGMFLGLSSQRAASKAMETITWLLGKGADPGKKVTMGVGFELDGVDMDAGAEYSAASLTVQLRTEFLNTANLPPSDWRVMFLTSALAALAVVVRQDSLGAKVLIDESLQDRWERVLHASCHDVAFEVNDGCVGAHVAVLSQSSPVLQAMLSSGSFREAESKVIQVPDCDVKGLRLFLDLLYTGGTREEVAVDMALAALDPAHRWQGQRYATLANDLFLPTRSALWGSSREPQGLAAGGCPREDLGRPTHREDLRGSC</sequence>
<feature type="region of interest" description="Disordered" evidence="1">
    <location>
        <begin position="273"/>
        <end position="301"/>
    </location>
</feature>
<dbReference type="PROSITE" id="PS50097">
    <property type="entry name" value="BTB"/>
    <property type="match status" value="1"/>
</dbReference>
<accession>A0AA36HS56</accession>